<dbReference type="VEuPathDB" id="FungiDB:ASPACDRAFT_1854924"/>
<feature type="transmembrane region" description="Helical" evidence="1">
    <location>
        <begin position="215"/>
        <end position="235"/>
    </location>
</feature>
<feature type="transmembrane region" description="Helical" evidence="1">
    <location>
        <begin position="191"/>
        <end position="209"/>
    </location>
</feature>
<gene>
    <name evidence="2" type="ORF">ASPACDRAFT_1854924</name>
</gene>
<dbReference type="Proteomes" id="UP000184546">
    <property type="component" value="Unassembled WGS sequence"/>
</dbReference>
<proteinExistence type="predicted"/>
<dbReference type="AlphaFoldDB" id="A0A1L9WZS1"/>
<dbReference type="PANTHER" id="PTHR35043:SF7">
    <property type="entry name" value="TRANSCRIPTION FACTOR DOMAIN-CONTAINING PROTEIN"/>
    <property type="match status" value="1"/>
</dbReference>
<organism evidence="2 3">
    <name type="scientific">Aspergillus aculeatus (strain ATCC 16872 / CBS 172.66 / WB 5094)</name>
    <dbReference type="NCBI Taxonomy" id="690307"/>
    <lineage>
        <taxon>Eukaryota</taxon>
        <taxon>Fungi</taxon>
        <taxon>Dikarya</taxon>
        <taxon>Ascomycota</taxon>
        <taxon>Pezizomycotina</taxon>
        <taxon>Eurotiomycetes</taxon>
        <taxon>Eurotiomycetidae</taxon>
        <taxon>Eurotiales</taxon>
        <taxon>Aspergillaceae</taxon>
        <taxon>Aspergillus</taxon>
        <taxon>Aspergillus subgen. Circumdati</taxon>
    </lineage>
</organism>
<dbReference type="RefSeq" id="XP_020057888.1">
    <property type="nucleotide sequence ID" value="XM_020197414.1"/>
</dbReference>
<dbReference type="GeneID" id="30971228"/>
<keyword evidence="1" id="KW-1133">Transmembrane helix</keyword>
<dbReference type="PANTHER" id="PTHR35043">
    <property type="entry name" value="TRANSCRIPTION FACTOR DOMAIN-CONTAINING PROTEIN"/>
    <property type="match status" value="1"/>
</dbReference>
<accession>A0A1L9WZS1</accession>
<evidence type="ECO:0000313" key="3">
    <source>
        <dbReference type="Proteomes" id="UP000184546"/>
    </source>
</evidence>
<keyword evidence="3" id="KW-1185">Reference proteome</keyword>
<dbReference type="EMBL" id="KV878974">
    <property type="protein sequence ID" value="OJK01549.1"/>
    <property type="molecule type" value="Genomic_DNA"/>
</dbReference>
<reference evidence="3" key="1">
    <citation type="journal article" date="2017" name="Genome Biol.">
        <title>Comparative genomics reveals high biological diversity and specific adaptations in the industrially and medically important fungal genus Aspergillus.</title>
        <authorList>
            <person name="de Vries R.P."/>
            <person name="Riley R."/>
            <person name="Wiebenga A."/>
            <person name="Aguilar-Osorio G."/>
            <person name="Amillis S."/>
            <person name="Uchima C.A."/>
            <person name="Anderluh G."/>
            <person name="Asadollahi M."/>
            <person name="Askin M."/>
            <person name="Barry K."/>
            <person name="Battaglia E."/>
            <person name="Bayram O."/>
            <person name="Benocci T."/>
            <person name="Braus-Stromeyer S.A."/>
            <person name="Caldana C."/>
            <person name="Canovas D."/>
            <person name="Cerqueira G.C."/>
            <person name="Chen F."/>
            <person name="Chen W."/>
            <person name="Choi C."/>
            <person name="Clum A."/>
            <person name="Dos Santos R.A."/>
            <person name="Damasio A.R."/>
            <person name="Diallinas G."/>
            <person name="Emri T."/>
            <person name="Fekete E."/>
            <person name="Flipphi M."/>
            <person name="Freyberg S."/>
            <person name="Gallo A."/>
            <person name="Gournas C."/>
            <person name="Habgood R."/>
            <person name="Hainaut M."/>
            <person name="Harispe M.L."/>
            <person name="Henrissat B."/>
            <person name="Hilden K.S."/>
            <person name="Hope R."/>
            <person name="Hossain A."/>
            <person name="Karabika E."/>
            <person name="Karaffa L."/>
            <person name="Karanyi Z."/>
            <person name="Krasevec N."/>
            <person name="Kuo A."/>
            <person name="Kusch H."/>
            <person name="LaButti K."/>
            <person name="Lagendijk E.L."/>
            <person name="Lapidus A."/>
            <person name="Levasseur A."/>
            <person name="Lindquist E."/>
            <person name="Lipzen A."/>
            <person name="Logrieco A.F."/>
            <person name="MacCabe A."/>
            <person name="Maekelae M.R."/>
            <person name="Malavazi I."/>
            <person name="Melin P."/>
            <person name="Meyer V."/>
            <person name="Mielnichuk N."/>
            <person name="Miskei M."/>
            <person name="Molnar A.P."/>
            <person name="Mule G."/>
            <person name="Ngan C.Y."/>
            <person name="Orejas M."/>
            <person name="Orosz E."/>
            <person name="Ouedraogo J.P."/>
            <person name="Overkamp K.M."/>
            <person name="Park H.-S."/>
            <person name="Perrone G."/>
            <person name="Piumi F."/>
            <person name="Punt P.J."/>
            <person name="Ram A.F."/>
            <person name="Ramon A."/>
            <person name="Rauscher S."/>
            <person name="Record E."/>
            <person name="Riano-Pachon D.M."/>
            <person name="Robert V."/>
            <person name="Roehrig J."/>
            <person name="Ruller R."/>
            <person name="Salamov A."/>
            <person name="Salih N.S."/>
            <person name="Samson R.A."/>
            <person name="Sandor E."/>
            <person name="Sanguinetti M."/>
            <person name="Schuetze T."/>
            <person name="Sepcic K."/>
            <person name="Shelest E."/>
            <person name="Sherlock G."/>
            <person name="Sophianopoulou V."/>
            <person name="Squina F.M."/>
            <person name="Sun H."/>
            <person name="Susca A."/>
            <person name="Todd R.B."/>
            <person name="Tsang A."/>
            <person name="Unkles S.E."/>
            <person name="van de Wiele N."/>
            <person name="van Rossen-Uffink D."/>
            <person name="Oliveira J.V."/>
            <person name="Vesth T.C."/>
            <person name="Visser J."/>
            <person name="Yu J.-H."/>
            <person name="Zhou M."/>
            <person name="Andersen M.R."/>
            <person name="Archer D.B."/>
            <person name="Baker S.E."/>
            <person name="Benoit I."/>
            <person name="Brakhage A.A."/>
            <person name="Braus G.H."/>
            <person name="Fischer R."/>
            <person name="Frisvad J.C."/>
            <person name="Goldman G.H."/>
            <person name="Houbraken J."/>
            <person name="Oakley B."/>
            <person name="Pocsi I."/>
            <person name="Scazzocchio C."/>
            <person name="Seiboth B."/>
            <person name="vanKuyk P.A."/>
            <person name="Wortman J."/>
            <person name="Dyer P.S."/>
            <person name="Grigoriev I.V."/>
        </authorList>
    </citation>
    <scope>NUCLEOTIDE SEQUENCE [LARGE SCALE GENOMIC DNA]</scope>
    <source>
        <strain evidence="3">ATCC 16872 / CBS 172.66 / WB 5094</strain>
    </source>
</reference>
<dbReference type="OMA" id="VIWPNQY"/>
<feature type="transmembrane region" description="Helical" evidence="1">
    <location>
        <begin position="40"/>
        <end position="58"/>
    </location>
</feature>
<evidence type="ECO:0000313" key="2">
    <source>
        <dbReference type="EMBL" id="OJK01549.1"/>
    </source>
</evidence>
<feature type="transmembrane region" description="Helical" evidence="1">
    <location>
        <begin position="70"/>
        <end position="92"/>
    </location>
</feature>
<protein>
    <submittedName>
        <fullName evidence="2">Uncharacterized protein</fullName>
    </submittedName>
</protein>
<evidence type="ECO:0000256" key="1">
    <source>
        <dbReference type="SAM" id="Phobius"/>
    </source>
</evidence>
<feature type="transmembrane region" description="Helical" evidence="1">
    <location>
        <begin position="357"/>
        <end position="375"/>
    </location>
</feature>
<name>A0A1L9WZS1_ASPA1</name>
<keyword evidence="1" id="KW-0472">Membrane</keyword>
<keyword evidence="1" id="KW-0812">Transmembrane</keyword>
<feature type="transmembrane region" description="Helical" evidence="1">
    <location>
        <begin position="387"/>
        <end position="406"/>
    </location>
</feature>
<feature type="transmembrane region" description="Helical" evidence="1">
    <location>
        <begin position="413"/>
        <end position="430"/>
    </location>
</feature>
<sequence length="464" mass="52895">MSSVNYTATNTVTTPTSTSTSTHYAELVGWIPENSGRGTLSLLASCLTTLFLCTWVVIHPRVHASPRHSFFHKLVLFLKTLIAPEFIAVEGLQEWAQCRRMRRDIMTLTSPDNKDPQHSNKRTPAFTLLHAFYISMLALRYRTPLGDRVLWPNQYVWLLQQGLIEWKDHARWGLALTDIEDKSKADAVAKLIALAQVLWFVAQCILRAVHGLPLAQLEAMTLGYIPLIAVTYFFWWHKPKDIRSPTVVELPAAMTSEQRAVFECLAVSHKFDNEGLRDQVTYWSIWYLTSRVFEKEERDRMMAEQALEMQKSSSGSSGSSSSSLAESAAVHVDFQTEGSKKEIVVAHWDPDLYRSKLWPLTCLFGMSFGALHLVSWNDVFPTMVELWLWRIAAFVSMGSMLVFMHFEKVVLRWEGVVTIVSLSSPALYLLSRMVMMGEVFAALRAEEPAIYDTYEVSSYWVHLL</sequence>
<dbReference type="OrthoDB" id="3061561at2759"/>